<dbReference type="EMBL" id="CM044701">
    <property type="protein sequence ID" value="KAI5680272.1"/>
    <property type="molecule type" value="Genomic_DNA"/>
</dbReference>
<organism evidence="1 2">
    <name type="scientific">Catharanthus roseus</name>
    <name type="common">Madagascar periwinkle</name>
    <name type="synonym">Vinca rosea</name>
    <dbReference type="NCBI Taxonomy" id="4058"/>
    <lineage>
        <taxon>Eukaryota</taxon>
        <taxon>Viridiplantae</taxon>
        <taxon>Streptophyta</taxon>
        <taxon>Embryophyta</taxon>
        <taxon>Tracheophyta</taxon>
        <taxon>Spermatophyta</taxon>
        <taxon>Magnoliopsida</taxon>
        <taxon>eudicotyledons</taxon>
        <taxon>Gunneridae</taxon>
        <taxon>Pentapetalae</taxon>
        <taxon>asterids</taxon>
        <taxon>lamiids</taxon>
        <taxon>Gentianales</taxon>
        <taxon>Apocynaceae</taxon>
        <taxon>Rauvolfioideae</taxon>
        <taxon>Vinceae</taxon>
        <taxon>Catharanthinae</taxon>
        <taxon>Catharanthus</taxon>
    </lineage>
</organism>
<proteinExistence type="predicted"/>
<gene>
    <name evidence="1" type="ORF">M9H77_01499</name>
</gene>
<protein>
    <submittedName>
        <fullName evidence="1">Uncharacterized protein</fullName>
    </submittedName>
</protein>
<keyword evidence="2" id="KW-1185">Reference proteome</keyword>
<dbReference type="Proteomes" id="UP001060085">
    <property type="component" value="Linkage Group LG01"/>
</dbReference>
<evidence type="ECO:0000313" key="1">
    <source>
        <dbReference type="EMBL" id="KAI5680272.1"/>
    </source>
</evidence>
<evidence type="ECO:0000313" key="2">
    <source>
        <dbReference type="Proteomes" id="UP001060085"/>
    </source>
</evidence>
<name>A0ACC0C5N6_CATRO</name>
<sequence length="198" mass="22086">MALAKRAIYLLATMGFWSLSLSVVHKIGDSAGWTTSAVGNIDYNNWAATKVFHPSDILVFEYDAHNHNVMQVNPSNFRSCNISTPIRTYSTGNDSIIIKIPGHYYYICGFQGHCQAGQKVDIRVLKDNNDQSSITNLNSTVPDDDSSIEINLAPNDSIDGLMIPDSNTAYPVSSVWFFSNKFHPLLFFLGLYLTCMLY</sequence>
<accession>A0ACC0C5N6</accession>
<comment type="caution">
    <text evidence="1">The sequence shown here is derived from an EMBL/GenBank/DDBJ whole genome shotgun (WGS) entry which is preliminary data.</text>
</comment>
<reference evidence="2" key="1">
    <citation type="journal article" date="2023" name="Nat. Plants">
        <title>Single-cell RNA sequencing provides a high-resolution roadmap for understanding the multicellular compartmentation of specialized metabolism.</title>
        <authorList>
            <person name="Sun S."/>
            <person name="Shen X."/>
            <person name="Li Y."/>
            <person name="Li Y."/>
            <person name="Wang S."/>
            <person name="Li R."/>
            <person name="Zhang H."/>
            <person name="Shen G."/>
            <person name="Guo B."/>
            <person name="Wei J."/>
            <person name="Xu J."/>
            <person name="St-Pierre B."/>
            <person name="Chen S."/>
            <person name="Sun C."/>
        </authorList>
    </citation>
    <scope>NUCLEOTIDE SEQUENCE [LARGE SCALE GENOMIC DNA]</scope>
</reference>